<dbReference type="AlphaFoldDB" id="A0A380JEW1"/>
<gene>
    <name evidence="2" type="ORF">NCTC11391_01649</name>
</gene>
<dbReference type="RefSeq" id="WP_002998282.1">
    <property type="nucleotide sequence ID" value="NZ_UHFA01000002.1"/>
</dbReference>
<protein>
    <submittedName>
        <fullName evidence="2">Uncharacterized protein</fullName>
    </submittedName>
</protein>
<keyword evidence="1" id="KW-0812">Transmembrane</keyword>
<evidence type="ECO:0000256" key="1">
    <source>
        <dbReference type="SAM" id="Phobius"/>
    </source>
</evidence>
<keyword evidence="1" id="KW-1133">Transmembrane helix</keyword>
<reference evidence="2 3" key="1">
    <citation type="submission" date="2018-06" db="EMBL/GenBank/DDBJ databases">
        <authorList>
            <consortium name="Pathogen Informatics"/>
            <person name="Doyle S."/>
        </authorList>
    </citation>
    <scope>NUCLEOTIDE SEQUENCE [LARGE SCALE GENOMIC DNA]</scope>
    <source>
        <strain evidence="3">NCTC 11391</strain>
    </source>
</reference>
<proteinExistence type="predicted"/>
<name>A0A380JEW1_STRDO</name>
<keyword evidence="1" id="KW-0472">Membrane</keyword>
<evidence type="ECO:0000313" key="3">
    <source>
        <dbReference type="Proteomes" id="UP000254082"/>
    </source>
</evidence>
<dbReference type="Proteomes" id="UP000254082">
    <property type="component" value="Unassembled WGS sequence"/>
</dbReference>
<feature type="transmembrane region" description="Helical" evidence="1">
    <location>
        <begin position="30"/>
        <end position="47"/>
    </location>
</feature>
<keyword evidence="3" id="KW-1185">Reference proteome</keyword>
<accession>A0A380JEW1</accession>
<organism evidence="2 3">
    <name type="scientific">Streptococcus downei MFe28</name>
    <dbReference type="NCBI Taxonomy" id="764290"/>
    <lineage>
        <taxon>Bacteria</taxon>
        <taxon>Bacillati</taxon>
        <taxon>Bacillota</taxon>
        <taxon>Bacilli</taxon>
        <taxon>Lactobacillales</taxon>
        <taxon>Streptococcaceae</taxon>
        <taxon>Streptococcus</taxon>
    </lineage>
</organism>
<sequence>MKKVASFLLIALLLSFLVWGGEELFLSPTFVVLMVLDLIFAGIVIGLKNTPAWRIGLIC</sequence>
<evidence type="ECO:0000313" key="2">
    <source>
        <dbReference type="EMBL" id="SUN36650.1"/>
    </source>
</evidence>
<dbReference type="EMBL" id="UHFA01000002">
    <property type="protein sequence ID" value="SUN36650.1"/>
    <property type="molecule type" value="Genomic_DNA"/>
</dbReference>